<dbReference type="GO" id="GO:0005737">
    <property type="term" value="C:cytoplasm"/>
    <property type="evidence" value="ECO:0007669"/>
    <property type="project" value="UniProtKB-SubCell"/>
</dbReference>
<proteinExistence type="inferred from homology"/>
<dbReference type="Pfam" id="PF02631">
    <property type="entry name" value="RecX_HTH2"/>
    <property type="match status" value="1"/>
</dbReference>
<evidence type="ECO:0000259" key="8">
    <source>
        <dbReference type="Pfam" id="PF21981"/>
    </source>
</evidence>
<dbReference type="NCBIfam" id="NF001055">
    <property type="entry name" value="PRK00117.2-5"/>
    <property type="match status" value="1"/>
</dbReference>
<dbReference type="RefSeq" id="WP_005013566.1">
    <property type="nucleotide sequence ID" value="NZ_JFZZ01000006.1"/>
</dbReference>
<evidence type="ECO:0000256" key="5">
    <source>
        <dbReference type="HAMAP-Rule" id="MF_01114"/>
    </source>
</evidence>
<dbReference type="HAMAP" id="MF_01114">
    <property type="entry name" value="RecX"/>
    <property type="match status" value="1"/>
</dbReference>
<dbReference type="PATRIC" id="fig|1331206.3.peg.114"/>
<dbReference type="InterPro" id="IPR053925">
    <property type="entry name" value="RecX_HTH_3rd"/>
</dbReference>
<dbReference type="Proteomes" id="UP000026682">
    <property type="component" value="Unassembled WGS sequence"/>
</dbReference>
<dbReference type="InterPro" id="IPR053926">
    <property type="entry name" value="RecX_HTH_1st"/>
</dbReference>
<dbReference type="PANTHER" id="PTHR33602:SF1">
    <property type="entry name" value="REGULATORY PROTEIN RECX FAMILY PROTEIN"/>
    <property type="match status" value="1"/>
</dbReference>
<comment type="similarity">
    <text evidence="2 5">Belongs to the RecX family.</text>
</comment>
<dbReference type="InterPro" id="IPR036388">
    <property type="entry name" value="WH-like_DNA-bd_sf"/>
</dbReference>
<keyword evidence="4 5" id="KW-0963">Cytoplasm</keyword>
<evidence type="ECO:0000256" key="6">
    <source>
        <dbReference type="SAM" id="MobiDB-lite"/>
    </source>
</evidence>
<dbReference type="InterPro" id="IPR053924">
    <property type="entry name" value="RecX_HTH_2nd"/>
</dbReference>
<protein>
    <recommendedName>
        <fullName evidence="3 5">Regulatory protein RecX</fullName>
    </recommendedName>
</protein>
<dbReference type="EMBL" id="JFZZ01000006">
    <property type="protein sequence ID" value="KAL00396.1"/>
    <property type="molecule type" value="Genomic_DNA"/>
</dbReference>
<feature type="region of interest" description="Disordered" evidence="6">
    <location>
        <begin position="1"/>
        <end position="39"/>
    </location>
</feature>
<organism evidence="10 11">
    <name type="scientific">Bordetella holmesii CDC-H585-BH</name>
    <dbReference type="NCBI Taxonomy" id="1331206"/>
    <lineage>
        <taxon>Bacteria</taxon>
        <taxon>Pseudomonadati</taxon>
        <taxon>Pseudomonadota</taxon>
        <taxon>Betaproteobacteria</taxon>
        <taxon>Burkholderiales</taxon>
        <taxon>Alcaligenaceae</taxon>
        <taxon>Bordetella</taxon>
    </lineage>
</organism>
<feature type="domain" description="RecX first three-helical" evidence="9">
    <location>
        <begin position="41"/>
        <end position="77"/>
    </location>
</feature>
<comment type="function">
    <text evidence="5">Modulates RecA activity.</text>
</comment>
<feature type="domain" description="RecX second three-helical" evidence="7">
    <location>
        <begin position="88"/>
        <end position="123"/>
    </location>
</feature>
<dbReference type="InterPro" id="IPR003783">
    <property type="entry name" value="Regulatory_RecX"/>
</dbReference>
<evidence type="ECO:0000256" key="4">
    <source>
        <dbReference type="ARBA" id="ARBA00022490"/>
    </source>
</evidence>
<dbReference type="Gene3D" id="1.10.10.10">
    <property type="entry name" value="Winged helix-like DNA-binding domain superfamily/Winged helix DNA-binding domain"/>
    <property type="match status" value="3"/>
</dbReference>
<dbReference type="STRING" id="35814.BBB42_08045"/>
<evidence type="ECO:0000259" key="7">
    <source>
        <dbReference type="Pfam" id="PF02631"/>
    </source>
</evidence>
<reference evidence="10 11" key="1">
    <citation type="submission" date="2014-03" db="EMBL/GenBank/DDBJ databases">
        <title>Genome sequence of Bordetella holmseii.</title>
        <authorList>
            <person name="Harvill E."/>
            <person name="Goodfield L.L."/>
            <person name="Ivanov Y."/>
            <person name="Meyer J.A."/>
            <person name="Newth C."/>
            <person name="Cassiday P."/>
            <person name="Tondella M.L."/>
            <person name="Liao P."/>
            <person name="Zimmerman J."/>
            <person name="Meert K."/>
            <person name="Wessel D."/>
            <person name="Berger J."/>
            <person name="Dean J.M."/>
            <person name="Holubkov R."/>
            <person name="Burr J."/>
            <person name="Liu T."/>
            <person name="Brinkac L.M."/>
            <person name="Sanka R."/>
            <person name="Kim M."/>
            <person name="Losada L."/>
        </authorList>
    </citation>
    <scope>NUCLEOTIDE SEQUENCE [LARGE SCALE GENOMIC DNA]</scope>
    <source>
        <strain evidence="10 11">CDC-H585-BH</strain>
    </source>
</reference>
<evidence type="ECO:0000259" key="9">
    <source>
        <dbReference type="Pfam" id="PF21982"/>
    </source>
</evidence>
<feature type="compositionally biased region" description="Basic and acidic residues" evidence="6">
    <location>
        <begin position="7"/>
        <end position="18"/>
    </location>
</feature>
<evidence type="ECO:0000313" key="10">
    <source>
        <dbReference type="EMBL" id="KAL00396.1"/>
    </source>
</evidence>
<feature type="domain" description="RecX third three-helical" evidence="8">
    <location>
        <begin position="132"/>
        <end position="175"/>
    </location>
</feature>
<comment type="subcellular location">
    <subcellularLocation>
        <location evidence="1 5">Cytoplasm</location>
    </subcellularLocation>
</comment>
<dbReference type="AlphaFoldDB" id="A0A158MAB0"/>
<sequence length="183" mass="21014">MITRSFDSQRQRQQRENEFETLAPSDDTSAPRARPDGPSLKARAVAYLSRREHSRVELARKLRAYAESAEEIETVLDALQKEGWQSNARFAQSLVHRRAPRQGTARILQELRQSGVEDADVAELRDGLRATEYDRALEVWRRRYGVKPQDRSAYTKQARFMASRGFAHDVIRRLLGEGDDESA</sequence>
<evidence type="ECO:0000256" key="1">
    <source>
        <dbReference type="ARBA" id="ARBA00004496"/>
    </source>
</evidence>
<dbReference type="Pfam" id="PF21982">
    <property type="entry name" value="RecX_HTH1"/>
    <property type="match status" value="1"/>
</dbReference>
<dbReference type="PANTHER" id="PTHR33602">
    <property type="entry name" value="REGULATORY PROTEIN RECX FAMILY PROTEIN"/>
    <property type="match status" value="1"/>
</dbReference>
<dbReference type="GO" id="GO:0006282">
    <property type="term" value="P:regulation of DNA repair"/>
    <property type="evidence" value="ECO:0007669"/>
    <property type="project" value="UniProtKB-UniRule"/>
</dbReference>
<dbReference type="GeneID" id="93120221"/>
<accession>A0A158MAB0</accession>
<comment type="caution">
    <text evidence="10">The sequence shown here is derived from an EMBL/GenBank/DDBJ whole genome shotgun (WGS) entry which is preliminary data.</text>
</comment>
<evidence type="ECO:0000256" key="2">
    <source>
        <dbReference type="ARBA" id="ARBA00009695"/>
    </source>
</evidence>
<evidence type="ECO:0000256" key="3">
    <source>
        <dbReference type="ARBA" id="ARBA00018111"/>
    </source>
</evidence>
<name>A0A158MAB0_9BORD</name>
<evidence type="ECO:0000313" key="11">
    <source>
        <dbReference type="Proteomes" id="UP000026682"/>
    </source>
</evidence>
<gene>
    <name evidence="5 10" type="primary">recX</name>
    <name evidence="10" type="ORF">L497_0938</name>
</gene>
<dbReference type="Pfam" id="PF21981">
    <property type="entry name" value="RecX_HTH3"/>
    <property type="match status" value="1"/>
</dbReference>